<protein>
    <submittedName>
        <fullName evidence="1">Uncharacterized protein</fullName>
    </submittedName>
</protein>
<dbReference type="AlphaFoldDB" id="A0AAX1J9J6"/>
<evidence type="ECO:0000313" key="1">
    <source>
        <dbReference type="EMBL" id="QPI37876.1"/>
    </source>
</evidence>
<name>A0AAX1J9J6_9MYCO</name>
<gene>
    <name evidence="1" type="ORF">I2456_27160</name>
</gene>
<sequence length="134" mass="15237">MDPGMSRIWAALPELNPLDPDTPNPPAGACWWRHPLIRNAEGNELIIRTDSTSDRQAPRLGCWEFFDGSDEQLIAGVDVFRILVCQNTYGTSHIDVLALDVPTRSPRWLNLTEPGDWNLRHCRFDISAEVFRHS</sequence>
<accession>A0AAX1J9J6</accession>
<organism evidence="1 2">
    <name type="scientific">Mycobacterium kubicae</name>
    <dbReference type="NCBI Taxonomy" id="120959"/>
    <lineage>
        <taxon>Bacteria</taxon>
        <taxon>Bacillati</taxon>
        <taxon>Actinomycetota</taxon>
        <taxon>Actinomycetes</taxon>
        <taxon>Mycobacteriales</taxon>
        <taxon>Mycobacteriaceae</taxon>
        <taxon>Mycobacterium</taxon>
        <taxon>Mycobacterium simiae complex</taxon>
    </lineage>
</organism>
<dbReference type="Proteomes" id="UP000663583">
    <property type="component" value="Chromosome"/>
</dbReference>
<reference evidence="1" key="1">
    <citation type="submission" date="2020-11" db="EMBL/GenBank/DDBJ databases">
        <title>Intraspecies plasmid and genomic variation of Mycobacterium kubicae revealed by the complete genome sequences of two clinical isolates.</title>
        <authorList>
            <person name="Hendrix J.R."/>
            <person name="Epperson L.E."/>
            <person name="Honda J.R."/>
            <person name="Strong M."/>
        </authorList>
    </citation>
    <scope>NUCLEOTIDE SEQUENCE</scope>
    <source>
        <strain evidence="1">JCM 13573</strain>
    </source>
</reference>
<dbReference type="KEGG" id="mku:I2456_27160"/>
<proteinExistence type="predicted"/>
<dbReference type="RefSeq" id="WP_085074937.1">
    <property type="nucleotide sequence ID" value="NZ_BLKU01000005.1"/>
</dbReference>
<dbReference type="EMBL" id="CP065047">
    <property type="protein sequence ID" value="QPI37876.1"/>
    <property type="molecule type" value="Genomic_DNA"/>
</dbReference>
<evidence type="ECO:0000313" key="2">
    <source>
        <dbReference type="Proteomes" id="UP000663583"/>
    </source>
</evidence>